<reference evidence="5" key="1">
    <citation type="submission" date="2023-07" db="EMBL/GenBank/DDBJ databases">
        <title>Between Cages and Wild: Unraveling the Impact of Captivity on Animal Microbiomes and Antimicrobial Resistance.</title>
        <authorList>
            <person name="Schmartz G.P."/>
            <person name="Rehner J."/>
            <person name="Schuff M.J."/>
            <person name="Becker S.L."/>
            <person name="Kravczyk M."/>
            <person name="Gurevich A."/>
            <person name="Francke R."/>
            <person name="Mueller R."/>
            <person name="Keller V."/>
            <person name="Keller A."/>
        </authorList>
    </citation>
    <scope>NUCLEOTIDE SEQUENCE</scope>
    <source>
        <strain evidence="5">S12M_St_49</strain>
    </source>
</reference>
<feature type="domain" description="Metalloprotease TldD/E central" evidence="4">
    <location>
        <begin position="124"/>
        <end position="214"/>
    </location>
</feature>
<dbReference type="Pfam" id="PF19289">
    <property type="entry name" value="PmbA_TldD_3rd"/>
    <property type="match status" value="1"/>
</dbReference>
<comment type="caution">
    <text evidence="5">The sequence shown here is derived from an EMBL/GenBank/DDBJ whole genome shotgun (WGS) entry which is preliminary data.</text>
</comment>
<accession>A0AA43RKA5</accession>
<feature type="domain" description="Metalloprotease TldD/E C-terminal" evidence="3">
    <location>
        <begin position="230"/>
        <end position="299"/>
    </location>
</feature>
<dbReference type="InterPro" id="IPR002510">
    <property type="entry name" value="Metalloprtase-TldD/E_N"/>
</dbReference>
<dbReference type="Pfam" id="PF01523">
    <property type="entry name" value="PmbA_TldD_1st"/>
    <property type="match status" value="1"/>
</dbReference>
<evidence type="ECO:0000259" key="4">
    <source>
        <dbReference type="Pfam" id="PF19290"/>
    </source>
</evidence>
<dbReference type="PANTHER" id="PTHR43421:SF1">
    <property type="entry name" value="METALLOPROTEASE PMBA"/>
    <property type="match status" value="1"/>
</dbReference>
<dbReference type="AlphaFoldDB" id="A0AA43RKA5"/>
<organism evidence="5 6">
    <name type="scientific">Phoenicibacter congonensis</name>
    <dbReference type="NCBI Taxonomy" id="1944646"/>
    <lineage>
        <taxon>Bacteria</taxon>
        <taxon>Bacillati</taxon>
        <taxon>Actinomycetota</taxon>
        <taxon>Coriobacteriia</taxon>
        <taxon>Eggerthellales</taxon>
        <taxon>Eggerthellaceae</taxon>
        <taxon>Phoenicibacter</taxon>
    </lineage>
</organism>
<dbReference type="Gene3D" id="3.30.2290.10">
    <property type="entry name" value="PmbA/TldD superfamily"/>
    <property type="match status" value="1"/>
</dbReference>
<feature type="domain" description="Metalloprotease TldD/E N-terminal" evidence="2">
    <location>
        <begin position="25"/>
        <end position="88"/>
    </location>
</feature>
<dbReference type="Proteomes" id="UP001168575">
    <property type="component" value="Unassembled WGS sequence"/>
</dbReference>
<dbReference type="InterPro" id="IPR047657">
    <property type="entry name" value="PmbA"/>
</dbReference>
<dbReference type="PANTHER" id="PTHR43421">
    <property type="entry name" value="METALLOPROTEASE PMBA"/>
    <property type="match status" value="1"/>
</dbReference>
<feature type="non-terminal residue" evidence="5">
    <location>
        <position position="299"/>
    </location>
</feature>
<dbReference type="InterPro" id="IPR036059">
    <property type="entry name" value="TldD/PmbA_sf"/>
</dbReference>
<evidence type="ECO:0000313" key="6">
    <source>
        <dbReference type="Proteomes" id="UP001168575"/>
    </source>
</evidence>
<evidence type="ECO:0000259" key="2">
    <source>
        <dbReference type="Pfam" id="PF01523"/>
    </source>
</evidence>
<dbReference type="GO" id="GO:0008237">
    <property type="term" value="F:metallopeptidase activity"/>
    <property type="evidence" value="ECO:0007669"/>
    <property type="project" value="InterPro"/>
</dbReference>
<dbReference type="GO" id="GO:0005829">
    <property type="term" value="C:cytosol"/>
    <property type="evidence" value="ECO:0007669"/>
    <property type="project" value="TreeGrafter"/>
</dbReference>
<evidence type="ECO:0000313" key="5">
    <source>
        <dbReference type="EMBL" id="MDO4843004.1"/>
    </source>
</evidence>
<dbReference type="InterPro" id="IPR035068">
    <property type="entry name" value="TldD/PmbA_N"/>
</dbReference>
<keyword evidence="6" id="KW-1185">Reference proteome</keyword>
<gene>
    <name evidence="5" type="ORF">Q3982_10040</name>
</gene>
<sequence length="299" mass="33365">MDIKKAEEFMTKLIEEGTKYGFEDCEASYADDISMSVDILNGEVSSYEQSSDQGVSFRGFKNGQMGYCSTTRFDDDAVKFMLESAMENCEVLNDDDREFIYCDENNKNLHFSQLTEAYEKNTYSRFAELGLKLEKAILALDSRINAVDYLSISCSRGPALIINSKGLHSYRDTDGMSIFAGCHATDADGSVKSGAHYWVGNDIDKFDMDKFLAKLSENILGKMGAKSCKSGNYKVIMENEAFMQFMSAFLGNTFATVMQKGLSLLDGKEGTKIASDCFTLKEVPMYEDALSKYPFDDEG</sequence>
<evidence type="ECO:0000256" key="1">
    <source>
        <dbReference type="ARBA" id="ARBA00005836"/>
    </source>
</evidence>
<dbReference type="GO" id="GO:0006508">
    <property type="term" value="P:proteolysis"/>
    <property type="evidence" value="ECO:0007669"/>
    <property type="project" value="InterPro"/>
</dbReference>
<comment type="similarity">
    <text evidence="1">Belongs to the peptidase U62 family.</text>
</comment>
<dbReference type="InterPro" id="IPR045569">
    <property type="entry name" value="Metalloprtase-TldD/E_C"/>
</dbReference>
<proteinExistence type="inferred from homology"/>
<dbReference type="Pfam" id="PF19290">
    <property type="entry name" value="PmbA_TldD_2nd"/>
    <property type="match status" value="1"/>
</dbReference>
<evidence type="ECO:0000259" key="3">
    <source>
        <dbReference type="Pfam" id="PF19289"/>
    </source>
</evidence>
<dbReference type="EMBL" id="JAUMVS010000415">
    <property type="protein sequence ID" value="MDO4843004.1"/>
    <property type="molecule type" value="Genomic_DNA"/>
</dbReference>
<dbReference type="SUPFAM" id="SSF111283">
    <property type="entry name" value="Putative modulator of DNA gyrase, PmbA/TldD"/>
    <property type="match status" value="1"/>
</dbReference>
<protein>
    <submittedName>
        <fullName evidence="5">Metallopeptidase TldD-related protein</fullName>
    </submittedName>
</protein>
<name>A0AA43RKA5_9ACTN</name>
<dbReference type="InterPro" id="IPR045570">
    <property type="entry name" value="Metalloprtase-TldD/E_cen_dom"/>
</dbReference>